<dbReference type="CDD" id="cd05907">
    <property type="entry name" value="VL_LC_FACS_like"/>
    <property type="match status" value="1"/>
</dbReference>
<dbReference type="PANTHER" id="PTHR43272">
    <property type="entry name" value="LONG-CHAIN-FATTY-ACID--COA LIGASE"/>
    <property type="match status" value="1"/>
</dbReference>
<dbReference type="GO" id="GO:0016020">
    <property type="term" value="C:membrane"/>
    <property type="evidence" value="ECO:0007669"/>
    <property type="project" value="TreeGrafter"/>
</dbReference>
<comment type="caution">
    <text evidence="4">The sequence shown here is derived from an EMBL/GenBank/DDBJ whole genome shotgun (WGS) entry which is preliminary data.</text>
</comment>
<dbReference type="AlphaFoldDB" id="A0A8J8FAG0"/>
<evidence type="ECO:0000313" key="5">
    <source>
        <dbReference type="Proteomes" id="UP000598971"/>
    </source>
</evidence>
<keyword evidence="5" id="KW-1185">Reference proteome</keyword>
<protein>
    <submittedName>
        <fullName evidence="4">AMP-binding protein</fullName>
    </submittedName>
</protein>
<dbReference type="RefSeq" id="WP_171606051.1">
    <property type="nucleotide sequence ID" value="NZ_WHPF01000001.1"/>
</dbReference>
<dbReference type="GO" id="GO:0004467">
    <property type="term" value="F:long-chain fatty acid-CoA ligase activity"/>
    <property type="evidence" value="ECO:0007669"/>
    <property type="project" value="TreeGrafter"/>
</dbReference>
<dbReference type="EMBL" id="WHPF01000001">
    <property type="protein sequence ID" value="NNV54145.1"/>
    <property type="molecule type" value="Genomic_DNA"/>
</dbReference>
<accession>A0A8J8FAG0</accession>
<dbReference type="Gene3D" id="3.40.50.12780">
    <property type="entry name" value="N-terminal domain of ligase-like"/>
    <property type="match status" value="1"/>
</dbReference>
<proteinExistence type="predicted"/>
<organism evidence="4 5">
    <name type="scientific">Limnovirga soli</name>
    <dbReference type="NCBI Taxonomy" id="2656915"/>
    <lineage>
        <taxon>Bacteria</taxon>
        <taxon>Pseudomonadati</taxon>
        <taxon>Bacteroidota</taxon>
        <taxon>Chitinophagia</taxon>
        <taxon>Chitinophagales</taxon>
        <taxon>Chitinophagaceae</taxon>
        <taxon>Limnovirga</taxon>
    </lineage>
</organism>
<name>A0A8J8FAG0_9BACT</name>
<gene>
    <name evidence="4" type="ORF">GD597_01650</name>
</gene>
<dbReference type="GO" id="GO:0005524">
    <property type="term" value="F:ATP binding"/>
    <property type="evidence" value="ECO:0007669"/>
    <property type="project" value="UniProtKB-KW"/>
</dbReference>
<feature type="domain" description="AMP-dependent synthetase/ligase" evidence="3">
    <location>
        <begin position="12"/>
        <end position="424"/>
    </location>
</feature>
<dbReference type="PANTHER" id="PTHR43272:SF33">
    <property type="entry name" value="AMP-BINDING DOMAIN-CONTAINING PROTEIN-RELATED"/>
    <property type="match status" value="1"/>
</dbReference>
<reference evidence="4" key="1">
    <citation type="submission" date="2019-10" db="EMBL/GenBank/DDBJ databases">
        <title>Draft genome sequence of Panacibacter sp. KCS-6.</title>
        <authorList>
            <person name="Yim K.J."/>
        </authorList>
    </citation>
    <scope>NUCLEOTIDE SEQUENCE</scope>
    <source>
        <strain evidence="4">KCS-6</strain>
    </source>
</reference>
<dbReference type="InterPro" id="IPR042099">
    <property type="entry name" value="ANL_N_sf"/>
</dbReference>
<evidence type="ECO:0000313" key="4">
    <source>
        <dbReference type="EMBL" id="NNV54145.1"/>
    </source>
</evidence>
<evidence type="ECO:0000256" key="1">
    <source>
        <dbReference type="ARBA" id="ARBA00022741"/>
    </source>
</evidence>
<evidence type="ECO:0000256" key="2">
    <source>
        <dbReference type="ARBA" id="ARBA00022840"/>
    </source>
</evidence>
<dbReference type="SUPFAM" id="SSF56801">
    <property type="entry name" value="Acetyl-CoA synthetase-like"/>
    <property type="match status" value="1"/>
</dbReference>
<keyword evidence="2" id="KW-0067">ATP-binding</keyword>
<dbReference type="InterPro" id="IPR020845">
    <property type="entry name" value="AMP-binding_CS"/>
</dbReference>
<sequence length="595" mass="66936">MNKPTRLFDCIEYQVQAFGEKTMFAAKEGGQWRKYSTTEVKATANKFSAGLLQLGVGANEGTDEGCDKIAIISNNRPEWLLTDFAVQQTGAVLVPIYPTTNPNELQFILSDAQVKYIFVSNRELYDKVKSISGFVTSLKNIYSFDKLEGVDHWTDVLDMASPTKIAELAEIKANISETHLATIIYTSGTTGTPKGVMLTHKNICTNIQGTIKSFPFNDRPDYKSLSFLPLNHIFEKNVVYLFMTVGVQIYFAESLETIGDNLKEIKPDVFTTVPRLLEKVYEKIMAKGMELEGIKRKLFFWAVGLAQRYDTVKSGGAFYTMQLALANKIIFTKWREALGGNIKAVVTGGAACQEKLLRTFNGAGIPVFEGYGPTENSPVICLNRMEPGGNVLGTVGPTIEGVEIKLEADGEICVRGTSVMKGYYKRPDLTAETIINGWLHTGDIGTWVNDRFLKITDRKKELFKTSGGKYVAPQPIENRLKASSFIEQVIVVGPERKFVGALIVPSFSNLKAWMHHHHMDELSNEELIHHPKVLEKYKHIVEEMNQQINHVEQIKKFELLPREWSIESGEMTPKMSLKRKIIMEKYKDAIERIYA</sequence>
<evidence type="ECO:0000259" key="3">
    <source>
        <dbReference type="Pfam" id="PF00501"/>
    </source>
</evidence>
<dbReference type="Proteomes" id="UP000598971">
    <property type="component" value="Unassembled WGS sequence"/>
</dbReference>
<dbReference type="Pfam" id="PF00501">
    <property type="entry name" value="AMP-binding"/>
    <property type="match status" value="1"/>
</dbReference>
<keyword evidence="1" id="KW-0547">Nucleotide-binding</keyword>
<dbReference type="Pfam" id="PF23562">
    <property type="entry name" value="AMP-binding_C_3"/>
    <property type="match status" value="1"/>
</dbReference>
<dbReference type="PROSITE" id="PS00455">
    <property type="entry name" value="AMP_BINDING"/>
    <property type="match status" value="1"/>
</dbReference>
<dbReference type="InterPro" id="IPR000873">
    <property type="entry name" value="AMP-dep_synth/lig_dom"/>
</dbReference>